<organism evidence="1">
    <name type="scientific">bioreactor metagenome</name>
    <dbReference type="NCBI Taxonomy" id="1076179"/>
    <lineage>
        <taxon>unclassified sequences</taxon>
        <taxon>metagenomes</taxon>
        <taxon>ecological metagenomes</taxon>
    </lineage>
</organism>
<accession>A0A645BQM8</accession>
<sequence length="119" mass="13669">MQQFGPGRGEPQHSGVDLIRRQLGQPFRFFRLKTHADPDIGVNVIGIFYRLIRIFTPGGGSAALLENRRIRREVARRGDHQLHAGEFRCQHQRVGDVARTVADKDRLDLQRPRIFEDGE</sequence>
<proteinExistence type="predicted"/>
<dbReference type="EMBL" id="VSSQ01020569">
    <property type="protein sequence ID" value="MPM65533.1"/>
    <property type="molecule type" value="Genomic_DNA"/>
</dbReference>
<gene>
    <name evidence="1" type="ORF">SDC9_112430</name>
</gene>
<name>A0A645BQM8_9ZZZZ</name>
<evidence type="ECO:0000313" key="1">
    <source>
        <dbReference type="EMBL" id="MPM65533.1"/>
    </source>
</evidence>
<comment type="caution">
    <text evidence="1">The sequence shown here is derived from an EMBL/GenBank/DDBJ whole genome shotgun (WGS) entry which is preliminary data.</text>
</comment>
<dbReference type="AlphaFoldDB" id="A0A645BQM8"/>
<protein>
    <submittedName>
        <fullName evidence="1">Uncharacterized protein</fullName>
    </submittedName>
</protein>
<reference evidence="1" key="1">
    <citation type="submission" date="2019-08" db="EMBL/GenBank/DDBJ databases">
        <authorList>
            <person name="Kucharzyk K."/>
            <person name="Murdoch R.W."/>
            <person name="Higgins S."/>
            <person name="Loffler F."/>
        </authorList>
    </citation>
    <scope>NUCLEOTIDE SEQUENCE</scope>
</reference>